<dbReference type="Gene3D" id="3.90.550.10">
    <property type="entry name" value="Spore Coat Polysaccharide Biosynthesis Protein SpsA, Chain A"/>
    <property type="match status" value="1"/>
</dbReference>
<sequence length="494" mass="54566">MSQESLNVERLAGRYGFLERTGLLPLPSIDGITLVVELSRPDCAAACLPLLLLHSGESVRIIAVAMTPDFSMDTLAGQFSQEQSILFVPYEKEEYMPNQALAQIETSFAVLLEDSTMVSSGWLNELLWVPFDDASVKVVAPRSSTERGEGKKRLHFGTYDEFAAHVSYSLSRHQGEWREMDVLTGSCLLFSKELLQRIGGLDTSLHARPLMIADWCLRARQSGAKLALSDAVYVHAIHSLDRGQSRLNGPTLADGWRAYSTKWALEDVLEDEEHLVPQNGFLQSTQPVIPLGKATLATPLVTAIVYCEEDGNGDHLPQDWAATQEQQSYKNIRWIWIKDSWMNTASGLPVNEQDVVITVRGQEAWLRALKNASALFESEITVYLSDSIRYEKYYVERVVKAITQGSADLIVSLSTDMDEEVGHLLKGDPSGIVFPLERVAHKGGNVPGVITCKASTSHQLQLHPEASLTIGYVGDLSEPQGKKADSSRGREAHS</sequence>
<evidence type="ECO:0000313" key="1">
    <source>
        <dbReference type="EMBL" id="OMD33506.1"/>
    </source>
</evidence>
<proteinExistence type="predicted"/>
<gene>
    <name evidence="1" type="ORF">BJP51_12005</name>
</gene>
<dbReference type="AlphaFoldDB" id="A0A1R0XEN5"/>
<name>A0A1R0XEN5_9BACL</name>
<comment type="caution">
    <text evidence="1">The sequence shown here is derived from an EMBL/GenBank/DDBJ whole genome shotgun (WGS) entry which is preliminary data.</text>
</comment>
<protein>
    <recommendedName>
        <fullName evidence="3">Glycosyltransferase 2-like domain-containing protein</fullName>
    </recommendedName>
</protein>
<dbReference type="SUPFAM" id="SSF53448">
    <property type="entry name" value="Nucleotide-diphospho-sugar transferases"/>
    <property type="match status" value="1"/>
</dbReference>
<dbReference type="PANTHER" id="PTHR43179">
    <property type="entry name" value="RHAMNOSYLTRANSFERASE WBBL"/>
    <property type="match status" value="1"/>
</dbReference>
<evidence type="ECO:0000313" key="2">
    <source>
        <dbReference type="Proteomes" id="UP000187465"/>
    </source>
</evidence>
<organism evidence="1 2">
    <name type="scientific">Paenibacillus odorifer</name>
    <dbReference type="NCBI Taxonomy" id="189426"/>
    <lineage>
        <taxon>Bacteria</taxon>
        <taxon>Bacillati</taxon>
        <taxon>Bacillota</taxon>
        <taxon>Bacilli</taxon>
        <taxon>Bacillales</taxon>
        <taxon>Paenibacillaceae</taxon>
        <taxon>Paenibacillus</taxon>
    </lineage>
</organism>
<dbReference type="Proteomes" id="UP000187465">
    <property type="component" value="Unassembled WGS sequence"/>
</dbReference>
<dbReference type="RefSeq" id="WP_036685352.1">
    <property type="nucleotide sequence ID" value="NZ_MKQP01000011.1"/>
</dbReference>
<dbReference type="EMBL" id="MKQP01000011">
    <property type="protein sequence ID" value="OMD33506.1"/>
    <property type="molecule type" value="Genomic_DNA"/>
</dbReference>
<evidence type="ECO:0008006" key="3">
    <source>
        <dbReference type="Google" id="ProtNLM"/>
    </source>
</evidence>
<reference evidence="1 2" key="1">
    <citation type="submission" date="2016-10" db="EMBL/GenBank/DDBJ databases">
        <title>Paenibacillus species isolates.</title>
        <authorList>
            <person name="Beno S.M."/>
        </authorList>
    </citation>
    <scope>NUCLEOTIDE SEQUENCE [LARGE SCALE GENOMIC DNA]</scope>
    <source>
        <strain evidence="1 2">FSL H7-0604</strain>
    </source>
</reference>
<dbReference type="PANTHER" id="PTHR43179:SF7">
    <property type="entry name" value="RHAMNOSYLTRANSFERASE WBBL"/>
    <property type="match status" value="1"/>
</dbReference>
<accession>A0A1R0XEN5</accession>
<dbReference type="InterPro" id="IPR029044">
    <property type="entry name" value="Nucleotide-diphossugar_trans"/>
</dbReference>